<organism evidence="1 2">
    <name type="scientific">Trachymyrmex cornetzi</name>
    <dbReference type="NCBI Taxonomy" id="471704"/>
    <lineage>
        <taxon>Eukaryota</taxon>
        <taxon>Metazoa</taxon>
        <taxon>Ecdysozoa</taxon>
        <taxon>Arthropoda</taxon>
        <taxon>Hexapoda</taxon>
        <taxon>Insecta</taxon>
        <taxon>Pterygota</taxon>
        <taxon>Neoptera</taxon>
        <taxon>Endopterygota</taxon>
        <taxon>Hymenoptera</taxon>
        <taxon>Apocrita</taxon>
        <taxon>Aculeata</taxon>
        <taxon>Formicoidea</taxon>
        <taxon>Formicidae</taxon>
        <taxon>Myrmicinae</taxon>
        <taxon>Trachymyrmex</taxon>
    </lineage>
</organism>
<gene>
    <name evidence="1" type="ORF">ALC57_07013</name>
</gene>
<evidence type="ECO:0000313" key="1">
    <source>
        <dbReference type="EMBL" id="KYN20622.1"/>
    </source>
</evidence>
<dbReference type="AlphaFoldDB" id="A0A151J890"/>
<dbReference type="Proteomes" id="UP000078492">
    <property type="component" value="Unassembled WGS sequence"/>
</dbReference>
<dbReference type="EMBL" id="KQ979585">
    <property type="protein sequence ID" value="KYN20622.1"/>
    <property type="molecule type" value="Genomic_DNA"/>
</dbReference>
<keyword evidence="2" id="KW-1185">Reference proteome</keyword>
<dbReference type="STRING" id="471704.A0A151J890"/>
<proteinExistence type="predicted"/>
<feature type="non-terminal residue" evidence="1">
    <location>
        <position position="1"/>
    </location>
</feature>
<protein>
    <submittedName>
        <fullName evidence="1">Uncharacterized protein</fullName>
    </submittedName>
</protein>
<evidence type="ECO:0000313" key="2">
    <source>
        <dbReference type="Proteomes" id="UP000078492"/>
    </source>
</evidence>
<name>A0A151J890_9HYME</name>
<sequence length="88" mass="8705">CILSVLLTIVYAAPAPAPGAVLARVPAPIVTASSSQVVTRNYNTLAAAPLAPIAYAASPLAAYSTHAVAPLAPAAYAGYAAYSAPLLL</sequence>
<reference evidence="1 2" key="1">
    <citation type="submission" date="2015-09" db="EMBL/GenBank/DDBJ databases">
        <title>Trachymyrmex cornetzi WGS genome.</title>
        <authorList>
            <person name="Nygaard S."/>
            <person name="Hu H."/>
            <person name="Boomsma J."/>
            <person name="Zhang G."/>
        </authorList>
    </citation>
    <scope>NUCLEOTIDE SEQUENCE [LARGE SCALE GENOMIC DNA]</scope>
    <source>
        <strain evidence="1">Tcor2-1</strain>
        <tissue evidence="1">Whole body</tissue>
    </source>
</reference>
<accession>A0A151J890</accession>